<comment type="caution">
    <text evidence="2">The sequence shown here is derived from an EMBL/GenBank/DDBJ whole genome shotgun (WGS) entry which is preliminary data.</text>
</comment>
<evidence type="ECO:0000313" key="2">
    <source>
        <dbReference type="EMBL" id="TIA35112.1"/>
    </source>
</evidence>
<reference evidence="2 3" key="1">
    <citation type="submission" date="2018-10" db="EMBL/GenBank/DDBJ databases">
        <title>Fifty Aureobasidium pullulans genomes reveal a recombining polyextremotolerant generalist.</title>
        <authorList>
            <person name="Gostincar C."/>
            <person name="Turk M."/>
            <person name="Zajc J."/>
            <person name="Gunde-Cimerman N."/>
        </authorList>
    </citation>
    <scope>NUCLEOTIDE SEQUENCE [LARGE SCALE GENOMIC DNA]</scope>
    <source>
        <strain evidence="2 3">EXF-3380</strain>
    </source>
</reference>
<dbReference type="Proteomes" id="UP000304947">
    <property type="component" value="Unassembled WGS sequence"/>
</dbReference>
<name>A0A4T0BTX8_AURPU</name>
<accession>A0A4T0BTX8</accession>
<organism evidence="2 3">
    <name type="scientific">Aureobasidium pullulans</name>
    <name type="common">Black yeast</name>
    <name type="synonym">Pullularia pullulans</name>
    <dbReference type="NCBI Taxonomy" id="5580"/>
    <lineage>
        <taxon>Eukaryota</taxon>
        <taxon>Fungi</taxon>
        <taxon>Dikarya</taxon>
        <taxon>Ascomycota</taxon>
        <taxon>Pezizomycotina</taxon>
        <taxon>Dothideomycetes</taxon>
        <taxon>Dothideomycetidae</taxon>
        <taxon>Dothideales</taxon>
        <taxon>Saccotheciaceae</taxon>
        <taxon>Aureobasidium</taxon>
    </lineage>
</organism>
<dbReference type="AlphaFoldDB" id="A0A4T0BTX8"/>
<evidence type="ECO:0008006" key="4">
    <source>
        <dbReference type="Google" id="ProtNLM"/>
    </source>
</evidence>
<dbReference type="EMBL" id="QZBU01002573">
    <property type="protein sequence ID" value="TIA35112.1"/>
    <property type="molecule type" value="Genomic_DNA"/>
</dbReference>
<evidence type="ECO:0000313" key="3">
    <source>
        <dbReference type="Proteomes" id="UP000304947"/>
    </source>
</evidence>
<sequence length="372" mass="40510">MVVASSQKMIRINARGAILTSGIALILVLLFVAQWKRNEINAWRGPHADAASPPVHHEDTKLGDVAEFKDDVAAPAVPDYSAGNSTLGETKFQAILALSQGTKWRVDGLHAAAKAAGIAVTVPQQPKWSEPFIKAFQEFGPVEAHGAAMAWLGHLDLLKFVIQNNWGSALILEDDMDWDVHVRKQTPPIAKAVRELTKSKKADTEPYGKSWDVMWLGHCSDPPPFKDEGKIITFADNTTAPIEKYRGLNPRVKDVIKDGQRIVHFSINPVCTFAYAVSYQGARNLLAHASLGKGGAFDLMLMHACQDKVLKCVSVNPEVFDPYFPAEGGASEVRAGDAGVDFDHEVGKAKGHTDNTLNSARCFAQFGETCLE</sequence>
<keyword evidence="1" id="KW-1133">Transmembrane helix</keyword>
<feature type="transmembrane region" description="Helical" evidence="1">
    <location>
        <begin position="12"/>
        <end position="35"/>
    </location>
</feature>
<keyword evidence="1" id="KW-0812">Transmembrane</keyword>
<gene>
    <name evidence="2" type="ORF">D6C83_06727</name>
</gene>
<proteinExistence type="predicted"/>
<keyword evidence="1" id="KW-0472">Membrane</keyword>
<protein>
    <recommendedName>
        <fullName evidence="4">Glycosyltransferase family 25 protein</fullName>
    </recommendedName>
</protein>
<evidence type="ECO:0000256" key="1">
    <source>
        <dbReference type="SAM" id="Phobius"/>
    </source>
</evidence>